<keyword evidence="1 2" id="KW-0456">Lyase</keyword>
<protein>
    <submittedName>
        <fullName evidence="3">Histidine ammonia-lyase</fullName>
    </submittedName>
    <submittedName>
        <fullName evidence="2">Putative phenylalanine ammonia lyase EncP</fullName>
    </submittedName>
</protein>
<dbReference type="CDD" id="cd00332">
    <property type="entry name" value="PAL-HAL"/>
    <property type="match status" value="1"/>
</dbReference>
<dbReference type="InterPro" id="IPR001106">
    <property type="entry name" value="Aromatic_Lyase"/>
</dbReference>
<dbReference type="Pfam" id="PF00221">
    <property type="entry name" value="Lyase_aromatic"/>
    <property type="match status" value="1"/>
</dbReference>
<name>A0A0F6NRP2_9ACTN</name>
<dbReference type="FunFam" id="1.10.275.10:FF:000005">
    <property type="entry name" value="Histidine ammonia-lyase"/>
    <property type="match status" value="1"/>
</dbReference>
<dbReference type="Proteomes" id="UP000182841">
    <property type="component" value="Unassembled WGS sequence"/>
</dbReference>
<reference evidence="2" key="2">
    <citation type="journal article" date="2015" name="Appl. Microbiol. Biotechnol.">
        <title>Genotype-driven isolation of enterocin with novel bioactivities from mangrove-derived Streptomyces qinglanensis 172205.</title>
        <authorList>
            <person name="Xu D.B."/>
            <person name="Ma M."/>
            <person name="Deng Z.X."/>
            <person name="Hong K."/>
        </authorList>
    </citation>
    <scope>NUCLEOTIDE SEQUENCE</scope>
    <source>
        <strain evidence="2">172205</strain>
    </source>
</reference>
<dbReference type="InterPro" id="IPR031007">
    <property type="entry name" value="Phe_D_beta_mut"/>
</dbReference>
<reference evidence="2" key="1">
    <citation type="submission" date="2014-06" db="EMBL/GenBank/DDBJ databases">
        <authorList>
            <person name="Xu D."/>
            <person name="Ma M."/>
            <person name="Liu Y."/>
            <person name="Zhou T."/>
            <person name="Deng Z."/>
            <person name="Hong K."/>
        </authorList>
    </citation>
    <scope>NUCLEOTIDE SEQUENCE</scope>
    <source>
        <strain evidence="2">172205</strain>
    </source>
</reference>
<dbReference type="EMBL" id="FOGO01000003">
    <property type="protein sequence ID" value="SER66288.1"/>
    <property type="molecule type" value="Genomic_DNA"/>
</dbReference>
<dbReference type="EMBL" id="KM000069">
    <property type="protein sequence ID" value="AIN46702.1"/>
    <property type="molecule type" value="Genomic_DNA"/>
</dbReference>
<evidence type="ECO:0000313" key="4">
    <source>
        <dbReference type="Proteomes" id="UP000182841"/>
    </source>
</evidence>
<proteinExistence type="predicted"/>
<dbReference type="InterPro" id="IPR024083">
    <property type="entry name" value="Fumarase/histidase_N"/>
</dbReference>
<keyword evidence="4" id="KW-1185">Reference proteome</keyword>
<sequence>MTFVIELDTNVTLDQLEDVARQRTPVRLSAPVRDRVGASREVLEKFVQDERVIYGVNTSMGGFVDHLVPVSRARQLQENLLNAVATNVGAYLDDTAVRSIMLSRIVSLARGNSAITPANLEKLVAVFNAGIVPCVPEKGSLGTSGDLGPLAAIALVCAGQWKARHRGRTLSGKEALDQAGLEPMELGYKDGLALINGTSGMVGLGTMVLRAADRLVGTYQQVSALSAEGLAGMTKPFDPRVHSVKPHRGQHAVAARLWEGLADSRLAVNELETEQTLVGEMGAEAKAGSLAIEDAYSIRCTPQILGPVVDVLERIGATLQDELNSSNDNPIVLPEESEVFHNGHFHGQYVAMAMDHLTLALATVTNLANRRVDRFLDKSNSNGLPAFLCREDPGLRLGLMGGQFMTASITAETRTLTVPMSVQSLTTTADFQDIVSFGFVAARRAREVVANTAYVVAFELLCACQAVDIRGAEKLSSWTRPLYERTRAIVPFLDRDVTLTDYVEQLAAELTGDGFAVGAAPVR</sequence>
<dbReference type="NCBIfam" id="TIGR04475">
    <property type="entry name" value="Phe_D_beta_mut"/>
    <property type="match status" value="1"/>
</dbReference>
<dbReference type="OrthoDB" id="9806955at2"/>
<evidence type="ECO:0000313" key="3">
    <source>
        <dbReference type="EMBL" id="SER66288.1"/>
    </source>
</evidence>
<reference evidence="4" key="3">
    <citation type="submission" date="2016-10" db="EMBL/GenBank/DDBJ databases">
        <authorList>
            <person name="Varghese N."/>
            <person name="Submissions S."/>
        </authorList>
    </citation>
    <scope>NUCLEOTIDE SEQUENCE [LARGE SCALE GENOMIC DNA]</scope>
    <source>
        <strain evidence="4">CGMCC 4.6825</strain>
    </source>
</reference>
<gene>
    <name evidence="2" type="primary">encP</name>
    <name evidence="3" type="ORF">SAMN05421870_103241</name>
</gene>
<dbReference type="InterPro" id="IPR008948">
    <property type="entry name" value="L-Aspartase-like"/>
</dbReference>
<evidence type="ECO:0000313" key="2">
    <source>
        <dbReference type="EMBL" id="AIN46702.1"/>
    </source>
</evidence>
<dbReference type="SUPFAM" id="SSF48557">
    <property type="entry name" value="L-aspartase-like"/>
    <property type="match status" value="1"/>
</dbReference>
<organism evidence="2">
    <name type="scientific">Streptomyces qinglanensis</name>
    <dbReference type="NCBI Taxonomy" id="943816"/>
    <lineage>
        <taxon>Bacteria</taxon>
        <taxon>Bacillati</taxon>
        <taxon>Actinomycetota</taxon>
        <taxon>Actinomycetes</taxon>
        <taxon>Kitasatosporales</taxon>
        <taxon>Streptomycetaceae</taxon>
        <taxon>Streptomyces</taxon>
    </lineage>
</organism>
<dbReference type="Gene3D" id="1.10.275.10">
    <property type="entry name" value="Fumarase/aspartase (N-terminal domain)"/>
    <property type="match status" value="1"/>
</dbReference>
<dbReference type="Gene3D" id="1.20.200.10">
    <property type="entry name" value="Fumarase/aspartase (Central domain)"/>
    <property type="match status" value="1"/>
</dbReference>
<evidence type="ECO:0000256" key="1">
    <source>
        <dbReference type="ARBA" id="ARBA00023239"/>
    </source>
</evidence>
<accession>A0A0F6NRP2</accession>
<dbReference type="AlphaFoldDB" id="A0A0F6NRP2"/>
<dbReference type="PANTHER" id="PTHR10362">
    <property type="entry name" value="HISTIDINE AMMONIA-LYASE"/>
    <property type="match status" value="1"/>
</dbReference>
<reference evidence="3" key="4">
    <citation type="submission" date="2016-10" db="EMBL/GenBank/DDBJ databases">
        <authorList>
            <person name="de Groot N.N."/>
        </authorList>
    </citation>
    <scope>NUCLEOTIDE SEQUENCE [LARGE SCALE GENOMIC DNA]</scope>
    <source>
        <strain evidence="3">CGMCC 4.6825</strain>
    </source>
</reference>
<dbReference type="GO" id="GO:0016841">
    <property type="term" value="F:ammonia-lyase activity"/>
    <property type="evidence" value="ECO:0007669"/>
    <property type="project" value="UniProtKB-ARBA"/>
</dbReference>
<dbReference type="RefSeq" id="WP_074999505.1">
    <property type="nucleotide sequence ID" value="NZ_FOGO01000003.1"/>
</dbReference>